<name>A0A0L6W2D6_9FIRM</name>
<organism evidence="2 3">
    <name type="scientific">Thermincola ferriacetica</name>
    <dbReference type="NCBI Taxonomy" id="281456"/>
    <lineage>
        <taxon>Bacteria</taxon>
        <taxon>Bacillati</taxon>
        <taxon>Bacillota</taxon>
        <taxon>Clostridia</taxon>
        <taxon>Eubacteriales</taxon>
        <taxon>Thermincolaceae</taxon>
        <taxon>Thermincola</taxon>
    </lineage>
</organism>
<dbReference type="SMART" id="SM00749">
    <property type="entry name" value="BON"/>
    <property type="match status" value="3"/>
</dbReference>
<dbReference type="Proteomes" id="UP000037175">
    <property type="component" value="Unassembled WGS sequence"/>
</dbReference>
<keyword evidence="3" id="KW-1185">Reference proteome</keyword>
<reference evidence="3" key="1">
    <citation type="submission" date="2015-07" db="EMBL/GenBank/DDBJ databases">
        <title>Complete Genome of Thermincola ferriacetica strain Z-0001T.</title>
        <authorList>
            <person name="Lusk B."/>
            <person name="Badalamenti J.P."/>
            <person name="Parameswaran P."/>
            <person name="Bond D.R."/>
            <person name="Torres C.I."/>
        </authorList>
    </citation>
    <scope>NUCLEOTIDE SEQUENCE [LARGE SCALE GENOMIC DNA]</scope>
    <source>
        <strain evidence="3">Z-0001</strain>
    </source>
</reference>
<evidence type="ECO:0000259" key="1">
    <source>
        <dbReference type="PROSITE" id="PS50914"/>
    </source>
</evidence>
<dbReference type="Gene3D" id="3.30.1340.30">
    <property type="match status" value="3"/>
</dbReference>
<feature type="domain" description="BON" evidence="1">
    <location>
        <begin position="76"/>
        <end position="144"/>
    </location>
</feature>
<comment type="caution">
    <text evidence="2">The sequence shown here is derived from an EMBL/GenBank/DDBJ whole genome shotgun (WGS) entry which is preliminary data.</text>
</comment>
<protein>
    <submittedName>
        <fullName evidence="2">Transport-associated protein</fullName>
    </submittedName>
</protein>
<feature type="domain" description="BON" evidence="1">
    <location>
        <begin position="150"/>
        <end position="218"/>
    </location>
</feature>
<dbReference type="Pfam" id="PF04972">
    <property type="entry name" value="BON"/>
    <property type="match status" value="3"/>
</dbReference>
<dbReference type="PROSITE" id="PS50914">
    <property type="entry name" value="BON"/>
    <property type="match status" value="3"/>
</dbReference>
<gene>
    <name evidence="2" type="ORF">Tfer_2190</name>
</gene>
<dbReference type="InterPro" id="IPR014004">
    <property type="entry name" value="Transpt-assoc_nodulatn_dom_bac"/>
</dbReference>
<dbReference type="PANTHER" id="PTHR34606">
    <property type="entry name" value="BON DOMAIN-CONTAINING PROTEIN"/>
    <property type="match status" value="1"/>
</dbReference>
<feature type="domain" description="BON" evidence="1">
    <location>
        <begin position="3"/>
        <end position="71"/>
    </location>
</feature>
<dbReference type="EMBL" id="LGTE01000015">
    <property type="protein sequence ID" value="KNZ69244.1"/>
    <property type="molecule type" value="Genomic_DNA"/>
</dbReference>
<sequence>MTKDEQIKNDIVDQLEAAGLSKTADINIDVANGAVTLHGVVDVLAEKWMAGELARKVSGVTGVDNSLTVAMDRPVTDAQIYTAVEERFRRHPMLDLHDIEIGVHDGVVYLEGNVASLAQANSALESAAKVYGVKNVVNHLKIGATDLVRDEATLVNNIETALAHNTVVNPGTIRLETENNKVRLSGYVKNPGQAEAVERIVSQVPGVGEIENNLTCDEIQ</sequence>
<dbReference type="InterPro" id="IPR051686">
    <property type="entry name" value="Lipoprotein_DolP"/>
</dbReference>
<evidence type="ECO:0000313" key="3">
    <source>
        <dbReference type="Proteomes" id="UP000037175"/>
    </source>
</evidence>
<accession>A0A0L6W2D6</accession>
<proteinExistence type="predicted"/>
<evidence type="ECO:0000313" key="2">
    <source>
        <dbReference type="EMBL" id="KNZ69244.1"/>
    </source>
</evidence>
<dbReference type="RefSeq" id="WP_052218356.1">
    <property type="nucleotide sequence ID" value="NZ_LGTE01000015.1"/>
</dbReference>
<dbReference type="AlphaFoldDB" id="A0A0L6W2D6"/>
<dbReference type="InterPro" id="IPR007055">
    <property type="entry name" value="BON_dom"/>
</dbReference>
<dbReference type="PANTHER" id="PTHR34606:SF15">
    <property type="entry name" value="BON DOMAIN-CONTAINING PROTEIN"/>
    <property type="match status" value="1"/>
</dbReference>